<evidence type="ECO:0000313" key="4">
    <source>
        <dbReference type="Proteomes" id="UP000005801"/>
    </source>
</evidence>
<protein>
    <submittedName>
        <fullName evidence="3">Fe-S-cluster-containing hydrogenase</fullName>
    </submittedName>
</protein>
<dbReference type="EMBL" id="ABCS01000095">
    <property type="protein sequence ID" value="EDM75334.1"/>
    <property type="molecule type" value="Genomic_DNA"/>
</dbReference>
<dbReference type="CDD" id="cd10551">
    <property type="entry name" value="PsrB"/>
    <property type="match status" value="1"/>
</dbReference>
<dbReference type="OrthoDB" id="9789030at2"/>
<evidence type="ECO:0000259" key="2">
    <source>
        <dbReference type="PROSITE" id="PS51379"/>
    </source>
</evidence>
<name>A6GFM0_9BACT</name>
<dbReference type="InterPro" id="IPR006656">
    <property type="entry name" value="Mopterin_OxRdtase"/>
</dbReference>
<dbReference type="PANTHER" id="PTHR42783:SF3">
    <property type="entry name" value="GLUTAMATE SYNTHASE [NADPH] SMALL CHAIN-RELATED"/>
    <property type="match status" value="1"/>
</dbReference>
<gene>
    <name evidence="3" type="ORF">PPSIR1_01122</name>
</gene>
<dbReference type="STRING" id="391625.PPSIR1_01122"/>
<dbReference type="Pfam" id="PF00384">
    <property type="entry name" value="Molybdopterin"/>
    <property type="match status" value="1"/>
</dbReference>
<dbReference type="SUPFAM" id="SSF50692">
    <property type="entry name" value="ADC-like"/>
    <property type="match status" value="1"/>
</dbReference>
<sequence>MSKSKQNSKSYWRSASRRKTTTRLKVLGSQGAGAGQEFAPGAEELVVEGGASRRKFMGLIGASTALAGLSSSACVRKPVEHIMPFAKRPEDRIPGMPQYFASAYQVGGTVMGILVESHDGRPTKIEGNPQHSGSQGATDVFAQASVFNLYDPDRSTAVFSTEISAYTKGAKEEAIETLCHHVEQHTLETKNSIDAAAEARAKCEAMVAEDGGATWRTVERDGATLHEVSVKWDAQLESSWENAWTSLLPTFEKLHVAGGEGLALVVPGSLSPSFRAAQQRFVQTYPKAKVVLSDPTFPVNTLRAAEMVGGEGAVTFHSLKDASVIVAVDSDFLSTEQDHVRLAREWSARRKVRDPSDGAKMSRLYAVESHLSVTGAAADNRLRLPSRDMVDFLCALIIELVETHELELPPGTEALGAVVRTRGAFDDKTTRFVAALAEDLVNAAKSSAKPGLASRDMPAVLVGERQPPLAHGLGYLISTMLRASSSNPPGTLRFNHRTDTVPYARVAELAAGLEDGTITHVVCLGTNPVYDAPGALGMGEKLAKAELLVHAGMHLDETGRVADWHLPTSHYLEAWGDLEAFDGTVSIQQPLIAPLYGTRSTLEILEMLVPTKGAGGEWALSPIEVPSAKIVRDYWSNEIANGSRGNQELSDDTWNTWLHEGLVTGVPRSRHTVRPNRWSAFADLMAQRSVEDAPFEVDFHLDPKVLAGEYTNNGWMQELPHPISKLVWDNGAYISGALAAELGVDNGDNLAIKVGDVSIQVPAWIAPGQHDRTVSLNLGYGREGIGLIAEGAGVDVNVLRTDERGWFAGGEVSRGSGTYELVSTQDFGYLDPDGEEGTPIGINYERRPLYRETTVKGFEEDPEFAKKGDLMPPERIKSPWSRYDPETHPTLAVPVLTGPHQWGMAVDLNTCTSCNACVIACQAENNIPVVGKKEAANGRELHWIRIDRYYVGDGDDPDAVVMPVACQHCETAPCENVCPVQATAHSPEGLNDMAYNRCIGTRYCANNCPYKVRRFNFFNFNRGRVNDRVSMDDIPITEQMAKNPDVTVRFRGVIEKCSYCVQRINHAKIEAHVDGKDKVADGAVVTACEQVCPTQAITFGDLTDPNSRVSKLKYADANEDYTKREPSKRNYQLLSDLNTVPRTSYLGRVRNPNPKLA</sequence>
<dbReference type="eggNOG" id="COG0437">
    <property type="taxonomic scope" value="Bacteria"/>
</dbReference>
<feature type="domain" description="4Fe-4S ferredoxin-type" evidence="2">
    <location>
        <begin position="957"/>
        <end position="988"/>
    </location>
</feature>
<proteinExistence type="predicted"/>
<dbReference type="Proteomes" id="UP000005801">
    <property type="component" value="Unassembled WGS sequence"/>
</dbReference>
<dbReference type="Gene3D" id="3.40.50.740">
    <property type="match status" value="1"/>
</dbReference>
<dbReference type="Pfam" id="PF13247">
    <property type="entry name" value="Fer4_11"/>
    <property type="match status" value="1"/>
</dbReference>
<dbReference type="eggNOG" id="COG0243">
    <property type="taxonomic scope" value="Bacteria"/>
</dbReference>
<dbReference type="GO" id="GO:0046872">
    <property type="term" value="F:metal ion binding"/>
    <property type="evidence" value="ECO:0007669"/>
    <property type="project" value="UniProtKB-KW"/>
</dbReference>
<feature type="domain" description="4Fe-4S ferredoxin-type" evidence="2">
    <location>
        <begin position="902"/>
        <end position="932"/>
    </location>
</feature>
<dbReference type="InterPro" id="IPR017896">
    <property type="entry name" value="4Fe4S_Fe-S-bd"/>
</dbReference>
<evidence type="ECO:0000256" key="1">
    <source>
        <dbReference type="ARBA" id="ARBA00022723"/>
    </source>
</evidence>
<dbReference type="GO" id="GO:0016491">
    <property type="term" value="F:oxidoreductase activity"/>
    <property type="evidence" value="ECO:0007669"/>
    <property type="project" value="InterPro"/>
</dbReference>
<dbReference type="Gene3D" id="3.30.70.20">
    <property type="match status" value="2"/>
</dbReference>
<dbReference type="AlphaFoldDB" id="A6GFM0"/>
<dbReference type="RefSeq" id="WP_006975510.1">
    <property type="nucleotide sequence ID" value="NZ_ABCS01000095.1"/>
</dbReference>
<reference evidence="3 4" key="1">
    <citation type="submission" date="2007-06" db="EMBL/GenBank/DDBJ databases">
        <authorList>
            <person name="Shimkets L."/>
            <person name="Ferriera S."/>
            <person name="Johnson J."/>
            <person name="Kravitz S."/>
            <person name="Beeson K."/>
            <person name="Sutton G."/>
            <person name="Rogers Y.-H."/>
            <person name="Friedman R."/>
            <person name="Frazier M."/>
            <person name="Venter J.C."/>
        </authorList>
    </citation>
    <scope>NUCLEOTIDE SEQUENCE [LARGE SCALE GENOMIC DNA]</scope>
    <source>
        <strain evidence="3 4">SIR-1</strain>
    </source>
</reference>
<dbReference type="InterPro" id="IPR009010">
    <property type="entry name" value="Asp_de-COase-like_dom_sf"/>
</dbReference>
<accession>A6GFM0</accession>
<dbReference type="SUPFAM" id="SSF54862">
    <property type="entry name" value="4Fe-4S ferredoxins"/>
    <property type="match status" value="1"/>
</dbReference>
<dbReference type="SUPFAM" id="SSF53706">
    <property type="entry name" value="Formate dehydrogenase/DMSO reductase, domains 1-3"/>
    <property type="match status" value="1"/>
</dbReference>
<organism evidence="3 4">
    <name type="scientific">Plesiocystis pacifica SIR-1</name>
    <dbReference type="NCBI Taxonomy" id="391625"/>
    <lineage>
        <taxon>Bacteria</taxon>
        <taxon>Pseudomonadati</taxon>
        <taxon>Myxococcota</taxon>
        <taxon>Polyangia</taxon>
        <taxon>Nannocystales</taxon>
        <taxon>Nannocystaceae</taxon>
        <taxon>Plesiocystis</taxon>
    </lineage>
</organism>
<keyword evidence="1" id="KW-0479">Metal-binding</keyword>
<dbReference type="PROSITE" id="PS51379">
    <property type="entry name" value="4FE4S_FER_2"/>
    <property type="match status" value="2"/>
</dbReference>
<comment type="caution">
    <text evidence="3">The sequence shown here is derived from an EMBL/GenBank/DDBJ whole genome shotgun (WGS) entry which is preliminary data.</text>
</comment>
<dbReference type="Gene3D" id="2.20.25.90">
    <property type="entry name" value="ADC-like domains"/>
    <property type="match status" value="1"/>
</dbReference>
<evidence type="ECO:0000313" key="3">
    <source>
        <dbReference type="EMBL" id="EDM75334.1"/>
    </source>
</evidence>
<keyword evidence="4" id="KW-1185">Reference proteome</keyword>
<dbReference type="PANTHER" id="PTHR42783">
    <property type="entry name" value="GLUTAMATE SYNTHASE [NADPH] SMALL CHAIN"/>
    <property type="match status" value="1"/>
</dbReference>
<dbReference type="CDD" id="cd02784">
    <property type="entry name" value="MopB_CT_PHLH"/>
    <property type="match status" value="1"/>
</dbReference>